<keyword evidence="7" id="KW-1278">Translocase</keyword>
<evidence type="ECO:0000256" key="6">
    <source>
        <dbReference type="ARBA" id="ARBA00022840"/>
    </source>
</evidence>
<dbReference type="SUPFAM" id="SSF52540">
    <property type="entry name" value="P-loop containing nucleoside triphosphate hydrolases"/>
    <property type="match status" value="1"/>
</dbReference>
<keyword evidence="8" id="KW-0472">Membrane</keyword>
<dbReference type="InterPro" id="IPR005116">
    <property type="entry name" value="Transp-assoc_OB_typ1"/>
</dbReference>
<evidence type="ECO:0000256" key="3">
    <source>
        <dbReference type="ARBA" id="ARBA00022505"/>
    </source>
</evidence>
<dbReference type="GO" id="GO:0016887">
    <property type="term" value="F:ATP hydrolysis activity"/>
    <property type="evidence" value="ECO:0007669"/>
    <property type="project" value="InterPro"/>
</dbReference>
<dbReference type="NCBIfam" id="TIGR02142">
    <property type="entry name" value="modC_ABC"/>
    <property type="match status" value="1"/>
</dbReference>
<accession>A0A4R2NAY9</accession>
<evidence type="ECO:0000256" key="9">
    <source>
        <dbReference type="PROSITE-ProRule" id="PRU01213"/>
    </source>
</evidence>
<dbReference type="GO" id="GO:0140359">
    <property type="term" value="F:ABC-type transporter activity"/>
    <property type="evidence" value="ECO:0007669"/>
    <property type="project" value="InterPro"/>
</dbReference>
<dbReference type="AlphaFoldDB" id="A0A4R2NAY9"/>
<dbReference type="Pfam" id="PF03459">
    <property type="entry name" value="TOBE"/>
    <property type="match status" value="1"/>
</dbReference>
<dbReference type="InterPro" id="IPR050334">
    <property type="entry name" value="Molybdenum_import_ModC"/>
</dbReference>
<organism evidence="12 13">
    <name type="scientific">Nicoletella semolina</name>
    <dbReference type="NCBI Taxonomy" id="271160"/>
    <lineage>
        <taxon>Bacteria</taxon>
        <taxon>Pseudomonadati</taxon>
        <taxon>Pseudomonadota</taxon>
        <taxon>Gammaproteobacteria</taxon>
        <taxon>Pasteurellales</taxon>
        <taxon>Pasteurellaceae</taxon>
        <taxon>Nicoletella</taxon>
    </lineage>
</organism>
<dbReference type="Gene3D" id="3.40.50.300">
    <property type="entry name" value="P-loop containing nucleotide triphosphate hydrolases"/>
    <property type="match status" value="1"/>
</dbReference>
<keyword evidence="3 9" id="KW-0500">Molybdenum</keyword>
<dbReference type="RefSeq" id="WP_132500996.1">
    <property type="nucleotide sequence ID" value="NZ_LVXA01000001.1"/>
</dbReference>
<keyword evidence="6 12" id="KW-0067">ATP-binding</keyword>
<gene>
    <name evidence="12" type="ORF">EV693_103155</name>
</gene>
<dbReference type="PANTHER" id="PTHR43514">
    <property type="entry name" value="ABC TRANSPORTER I FAMILY MEMBER 10"/>
    <property type="match status" value="1"/>
</dbReference>
<dbReference type="PROSITE" id="PS00211">
    <property type="entry name" value="ABC_TRANSPORTER_1"/>
    <property type="match status" value="1"/>
</dbReference>
<dbReference type="GO" id="GO:0005524">
    <property type="term" value="F:ATP binding"/>
    <property type="evidence" value="ECO:0007669"/>
    <property type="project" value="UniProtKB-KW"/>
</dbReference>
<keyword evidence="1" id="KW-0813">Transport</keyword>
<dbReference type="NCBIfam" id="NF008355">
    <property type="entry name" value="PRK11144.1"/>
    <property type="match status" value="1"/>
</dbReference>
<keyword evidence="5" id="KW-0547">Nucleotide-binding</keyword>
<sequence length="363" mass="41288">MLKVSIEKQLGTLNLKANVEFPQGVSVIFGRSGAGKSSLINLIAGLSSPDNGQIVFHPLTNSSQQRPLFDKVQKINLPPEKRRIGYVFQEHRLFPHYNVEKNLKYGTKRLDSKKFLQIVDLLGINSLLKHFPATLSGGEKQRVAIGRALLSEPDILLMDEPLSALDLPRKQELLGYLNQFAKRAAIPILYVTHNLDEVIHLADRLLILENGKVIAFDHTLNVWHSLAFQPWQPDGEKLSLLELPMIGIDLEHKMQSLSIGKQQIWIPLQQHQHQEPRYQAGNRIRITIASRDVSITLSKHEKSSIRNILTGTICKIIEQSDRLDILIRVENDEIWATISYWAFRELNLHLDQAVFLQIKAISL</sequence>
<dbReference type="Pfam" id="PF00005">
    <property type="entry name" value="ABC_tran"/>
    <property type="match status" value="1"/>
</dbReference>
<dbReference type="PANTHER" id="PTHR43514:SF4">
    <property type="entry name" value="ABC TRANSPORTER I FAMILY MEMBER 10"/>
    <property type="match status" value="1"/>
</dbReference>
<evidence type="ECO:0000256" key="2">
    <source>
        <dbReference type="ARBA" id="ARBA00022475"/>
    </source>
</evidence>
<dbReference type="InterPro" id="IPR011868">
    <property type="entry name" value="ModC_ABC_ATP-bd"/>
</dbReference>
<dbReference type="PROSITE" id="PS50893">
    <property type="entry name" value="ABC_TRANSPORTER_2"/>
    <property type="match status" value="1"/>
</dbReference>
<dbReference type="GO" id="GO:0015098">
    <property type="term" value="F:molybdate ion transmembrane transporter activity"/>
    <property type="evidence" value="ECO:0007669"/>
    <property type="project" value="InterPro"/>
</dbReference>
<evidence type="ECO:0000256" key="5">
    <source>
        <dbReference type="ARBA" id="ARBA00022741"/>
    </source>
</evidence>
<dbReference type="EMBL" id="SLXJ01000003">
    <property type="protein sequence ID" value="TCP18188.1"/>
    <property type="molecule type" value="Genomic_DNA"/>
</dbReference>
<dbReference type="InterPro" id="IPR003593">
    <property type="entry name" value="AAA+_ATPase"/>
</dbReference>
<dbReference type="InterPro" id="IPR004606">
    <property type="entry name" value="Mop_domain"/>
</dbReference>
<evidence type="ECO:0000313" key="13">
    <source>
        <dbReference type="Proteomes" id="UP000295537"/>
    </source>
</evidence>
<dbReference type="PROSITE" id="PS51866">
    <property type="entry name" value="MOP"/>
    <property type="match status" value="1"/>
</dbReference>
<protein>
    <submittedName>
        <fullName evidence="12">Molybdate transport system ATP-binding protein</fullName>
    </submittedName>
</protein>
<proteinExistence type="predicted"/>
<feature type="domain" description="ABC transporter" evidence="10">
    <location>
        <begin position="1"/>
        <end position="235"/>
    </location>
</feature>
<dbReference type="InterPro" id="IPR017871">
    <property type="entry name" value="ABC_transporter-like_CS"/>
</dbReference>
<evidence type="ECO:0000256" key="1">
    <source>
        <dbReference type="ARBA" id="ARBA00022448"/>
    </source>
</evidence>
<dbReference type="Proteomes" id="UP000295537">
    <property type="component" value="Unassembled WGS sequence"/>
</dbReference>
<dbReference type="GO" id="GO:0016020">
    <property type="term" value="C:membrane"/>
    <property type="evidence" value="ECO:0007669"/>
    <property type="project" value="InterPro"/>
</dbReference>
<dbReference type="SUPFAM" id="SSF50331">
    <property type="entry name" value="MOP-like"/>
    <property type="match status" value="1"/>
</dbReference>
<dbReference type="Gene3D" id="2.40.50.100">
    <property type="match status" value="1"/>
</dbReference>
<evidence type="ECO:0000313" key="12">
    <source>
        <dbReference type="EMBL" id="TCP18188.1"/>
    </source>
</evidence>
<dbReference type="OrthoDB" id="9802264at2"/>
<dbReference type="InterPro" id="IPR027417">
    <property type="entry name" value="P-loop_NTPase"/>
</dbReference>
<dbReference type="InterPro" id="IPR008995">
    <property type="entry name" value="Mo/tungstate-bd_C_term_dom"/>
</dbReference>
<evidence type="ECO:0000256" key="7">
    <source>
        <dbReference type="ARBA" id="ARBA00022967"/>
    </source>
</evidence>
<dbReference type="InterPro" id="IPR003439">
    <property type="entry name" value="ABC_transporter-like_ATP-bd"/>
</dbReference>
<evidence type="ECO:0000256" key="4">
    <source>
        <dbReference type="ARBA" id="ARBA00022519"/>
    </source>
</evidence>
<evidence type="ECO:0000259" key="10">
    <source>
        <dbReference type="PROSITE" id="PS50893"/>
    </source>
</evidence>
<evidence type="ECO:0000256" key="8">
    <source>
        <dbReference type="ARBA" id="ARBA00023136"/>
    </source>
</evidence>
<name>A0A4R2NAY9_9PAST</name>
<feature type="domain" description="Mop" evidence="11">
    <location>
        <begin position="302"/>
        <end position="363"/>
    </location>
</feature>
<dbReference type="SMART" id="SM00382">
    <property type="entry name" value="AAA"/>
    <property type="match status" value="1"/>
</dbReference>
<comment type="caution">
    <text evidence="12">The sequence shown here is derived from an EMBL/GenBank/DDBJ whole genome shotgun (WGS) entry which is preliminary data.</text>
</comment>
<keyword evidence="4" id="KW-0997">Cell inner membrane</keyword>
<evidence type="ECO:0000259" key="11">
    <source>
        <dbReference type="PROSITE" id="PS51866"/>
    </source>
</evidence>
<keyword evidence="2" id="KW-1003">Cell membrane</keyword>
<reference evidence="12 13" key="1">
    <citation type="submission" date="2019-03" db="EMBL/GenBank/DDBJ databases">
        <title>Genomic Encyclopedia of Type Strains, Phase IV (KMG-IV): sequencing the most valuable type-strain genomes for metagenomic binning, comparative biology and taxonomic classification.</title>
        <authorList>
            <person name="Goeker M."/>
        </authorList>
    </citation>
    <scope>NUCLEOTIDE SEQUENCE [LARGE SCALE GENOMIC DNA]</scope>
    <source>
        <strain evidence="12 13">DSM 16380</strain>
    </source>
</reference>
<keyword evidence="13" id="KW-1185">Reference proteome</keyword>